<feature type="compositionally biased region" description="Basic and acidic residues" evidence="1">
    <location>
        <begin position="32"/>
        <end position="54"/>
    </location>
</feature>
<feature type="non-terminal residue" evidence="2">
    <location>
        <position position="161"/>
    </location>
</feature>
<proteinExistence type="predicted"/>
<gene>
    <name evidence="2" type="ORF">AVDCRST_MAG59-1031</name>
</gene>
<sequence length="161" mass="17760">EDLPGRADVHRRRRRLEPRPRGPPARPRLRRLLPERERAERQDAGRRHPQADLRGRHRRRRGEPGRPLPRQRRLRRQLGGGLHGLPQPEGRPGPLVGGDRAGDRHPLADRTRPGQDGAGEPGRSCQRARRRRAPGLARCLPGPGVAAGPAGRDPAGTGSGL</sequence>
<feature type="non-terminal residue" evidence="2">
    <location>
        <position position="1"/>
    </location>
</feature>
<evidence type="ECO:0000313" key="2">
    <source>
        <dbReference type="EMBL" id="CAA9543168.1"/>
    </source>
</evidence>
<feature type="compositionally biased region" description="Low complexity" evidence="1">
    <location>
        <begin position="134"/>
        <end position="161"/>
    </location>
</feature>
<accession>A0A6J4U8F4</accession>
<feature type="compositionally biased region" description="Basic and acidic residues" evidence="1">
    <location>
        <begin position="100"/>
        <end position="113"/>
    </location>
</feature>
<reference evidence="2" key="1">
    <citation type="submission" date="2020-02" db="EMBL/GenBank/DDBJ databases">
        <authorList>
            <person name="Meier V. D."/>
        </authorList>
    </citation>
    <scope>NUCLEOTIDE SEQUENCE</scope>
    <source>
        <strain evidence="2">AVDCRST_MAG59</strain>
    </source>
</reference>
<feature type="region of interest" description="Disordered" evidence="1">
    <location>
        <begin position="1"/>
        <end position="161"/>
    </location>
</feature>
<dbReference type="EMBL" id="CADCWF010000059">
    <property type="protein sequence ID" value="CAA9543168.1"/>
    <property type="molecule type" value="Genomic_DNA"/>
</dbReference>
<evidence type="ECO:0000256" key="1">
    <source>
        <dbReference type="SAM" id="MobiDB-lite"/>
    </source>
</evidence>
<name>A0A6J4U8F4_9BACT</name>
<dbReference type="AlphaFoldDB" id="A0A6J4U8F4"/>
<protein>
    <submittedName>
        <fullName evidence="2">Uncharacterized protein</fullName>
    </submittedName>
</protein>
<organism evidence="2">
    <name type="scientific">uncultured Thermomicrobiales bacterium</name>
    <dbReference type="NCBI Taxonomy" id="1645740"/>
    <lineage>
        <taxon>Bacteria</taxon>
        <taxon>Pseudomonadati</taxon>
        <taxon>Thermomicrobiota</taxon>
        <taxon>Thermomicrobia</taxon>
        <taxon>Thermomicrobiales</taxon>
        <taxon>environmental samples</taxon>
    </lineage>
</organism>